<accession>A0ABQ0J894</accession>
<keyword evidence="2" id="KW-1185">Reference proteome</keyword>
<evidence type="ECO:0000313" key="1">
    <source>
        <dbReference type="EMBL" id="GAL25000.1"/>
    </source>
</evidence>
<comment type="caution">
    <text evidence="1">The sequence shown here is derived from an EMBL/GenBank/DDBJ whole genome shotgun (WGS) entry which is preliminary data.</text>
</comment>
<dbReference type="Proteomes" id="UP000029223">
    <property type="component" value="Unassembled WGS sequence"/>
</dbReference>
<sequence length="90" mass="10318">MSDVTYKEAVSSVDLPITNPIHKPCPDMEALENFDPKKTDRACFLISKLREKHGIKKRVRPEPKPLTYTCTERGCIEPWGTINNAKHHDE</sequence>
<protein>
    <submittedName>
        <fullName evidence="1">Uncharacterized protein</fullName>
    </submittedName>
</protein>
<name>A0ABQ0J894_9VIBR</name>
<evidence type="ECO:0000313" key="2">
    <source>
        <dbReference type="Proteomes" id="UP000029223"/>
    </source>
</evidence>
<reference evidence="2" key="1">
    <citation type="submission" date="2014-09" db="EMBL/GenBank/DDBJ databases">
        <title>Vibrio variabilis JCM 19239. (C206) whole genome shotgun sequence.</title>
        <authorList>
            <person name="Sawabe T."/>
            <person name="Meirelles P."/>
            <person name="Nakanishi M."/>
            <person name="Sayaka M."/>
            <person name="Hattori M."/>
            <person name="Ohkuma M."/>
        </authorList>
    </citation>
    <scope>NUCLEOTIDE SEQUENCE [LARGE SCALE GENOMIC DNA]</scope>
    <source>
        <strain evidence="2">JCM 19239</strain>
    </source>
</reference>
<reference evidence="2" key="2">
    <citation type="submission" date="2014-09" db="EMBL/GenBank/DDBJ databases">
        <authorList>
            <consortium name="NBRP consortium"/>
            <person name="Sawabe T."/>
            <person name="Meirelles P."/>
            <person name="Nakanishi M."/>
            <person name="Sayaka M."/>
            <person name="Hattori M."/>
            <person name="Ohkuma M."/>
        </authorList>
    </citation>
    <scope>NUCLEOTIDE SEQUENCE [LARGE SCALE GENOMIC DNA]</scope>
    <source>
        <strain evidence="2">JCM 19239</strain>
    </source>
</reference>
<dbReference type="EMBL" id="BBMS01000007">
    <property type="protein sequence ID" value="GAL25000.1"/>
    <property type="molecule type" value="Genomic_DNA"/>
</dbReference>
<organism evidence="1 2">
    <name type="scientific">Vibrio variabilis</name>
    <dbReference type="NCBI Taxonomy" id="990271"/>
    <lineage>
        <taxon>Bacteria</taxon>
        <taxon>Pseudomonadati</taxon>
        <taxon>Pseudomonadota</taxon>
        <taxon>Gammaproteobacteria</taxon>
        <taxon>Vibrionales</taxon>
        <taxon>Vibrionaceae</taxon>
        <taxon>Vibrio</taxon>
    </lineage>
</organism>
<proteinExistence type="predicted"/>
<gene>
    <name evidence="1" type="ORF">JCM19239_5827</name>
</gene>